<dbReference type="PANTHER" id="PTHR42689:SF1">
    <property type="entry name" value="ACETYL-COA ACYLTRANSFERASE FADA2 (3-KETOACYL-COA THIOLASE) (BETA-KETOTHIOLASE)-RELATED"/>
    <property type="match status" value="1"/>
</dbReference>
<dbReference type="PROSITE" id="PS00737">
    <property type="entry name" value="THIOLASE_2"/>
    <property type="match status" value="1"/>
</dbReference>
<dbReference type="InterPro" id="IPR020617">
    <property type="entry name" value="Thiolase_C"/>
</dbReference>
<dbReference type="PIRSF" id="PIRSF000429">
    <property type="entry name" value="Ac-CoA_Ac_transf"/>
    <property type="match status" value="1"/>
</dbReference>
<dbReference type="Proteomes" id="UP001262754">
    <property type="component" value="Unassembled WGS sequence"/>
</dbReference>
<feature type="domain" description="Thiolase C-terminal" evidence="6">
    <location>
        <begin position="281"/>
        <end position="421"/>
    </location>
</feature>
<comment type="caution">
    <text evidence="7">The sequence shown here is derived from an EMBL/GenBank/DDBJ whole genome shotgun (WGS) entry which is preliminary data.</text>
</comment>
<evidence type="ECO:0000256" key="1">
    <source>
        <dbReference type="ARBA" id="ARBA00010982"/>
    </source>
</evidence>
<dbReference type="Gene3D" id="3.40.47.10">
    <property type="match status" value="1"/>
</dbReference>
<proteinExistence type="inferred from homology"/>
<dbReference type="Pfam" id="PF00108">
    <property type="entry name" value="Thiolase_N"/>
    <property type="match status" value="1"/>
</dbReference>
<dbReference type="RefSeq" id="WP_310030004.1">
    <property type="nucleotide sequence ID" value="NZ_JAVDRL010000003.1"/>
</dbReference>
<evidence type="ECO:0000256" key="4">
    <source>
        <dbReference type="RuleBase" id="RU003557"/>
    </source>
</evidence>
<dbReference type="EMBL" id="JAVDRL010000003">
    <property type="protein sequence ID" value="MDR6530464.1"/>
    <property type="molecule type" value="Genomic_DNA"/>
</dbReference>
<evidence type="ECO:0000259" key="6">
    <source>
        <dbReference type="Pfam" id="PF02803"/>
    </source>
</evidence>
<dbReference type="InterPro" id="IPR020616">
    <property type="entry name" value="Thiolase_N"/>
</dbReference>
<evidence type="ECO:0000313" key="8">
    <source>
        <dbReference type="Proteomes" id="UP001262754"/>
    </source>
</evidence>
<evidence type="ECO:0000259" key="5">
    <source>
        <dbReference type="Pfam" id="PF00108"/>
    </source>
</evidence>
<dbReference type="SUPFAM" id="SSF53901">
    <property type="entry name" value="Thiolase-like"/>
    <property type="match status" value="2"/>
</dbReference>
<dbReference type="PANTHER" id="PTHR42689">
    <property type="entry name" value="ACETYL-COA ACYLTRANSFERASE FADA2 (3-KETOACYL-COA THIOLASE) (BETA-KETOTHIOLASE)-RELATED"/>
    <property type="match status" value="1"/>
</dbReference>
<organism evidence="7 8">
    <name type="scientific">Caulobacter rhizosphaerae</name>
    <dbReference type="NCBI Taxonomy" id="2010972"/>
    <lineage>
        <taxon>Bacteria</taxon>
        <taxon>Pseudomonadati</taxon>
        <taxon>Pseudomonadota</taxon>
        <taxon>Alphaproteobacteria</taxon>
        <taxon>Caulobacterales</taxon>
        <taxon>Caulobacteraceae</taxon>
        <taxon>Caulobacter</taxon>
    </lineage>
</organism>
<reference evidence="7 8" key="1">
    <citation type="submission" date="2023-07" db="EMBL/GenBank/DDBJ databases">
        <title>Sorghum-associated microbial communities from plants grown in Nebraska, USA.</title>
        <authorList>
            <person name="Schachtman D."/>
        </authorList>
    </citation>
    <scope>NUCLEOTIDE SEQUENCE [LARGE SCALE GENOMIC DNA]</scope>
    <source>
        <strain evidence="7 8">DS2154</strain>
    </source>
</reference>
<dbReference type="CDD" id="cd00751">
    <property type="entry name" value="thiolase"/>
    <property type="match status" value="1"/>
</dbReference>
<dbReference type="EC" id="2.3.1.9" evidence="7"/>
<evidence type="ECO:0000313" key="7">
    <source>
        <dbReference type="EMBL" id="MDR6530464.1"/>
    </source>
</evidence>
<dbReference type="InterPro" id="IPR020613">
    <property type="entry name" value="Thiolase_CS"/>
</dbReference>
<sequence>MASKPDIWLAAGLRTPFAKADGPLKAHDAIALSVPVVQAMLAQGARPDFAVWGTVIPNLTWSNIAREVLLDAGADPTIPAFSTIMACSTSMVGVIEAAGMIDGRGRDLALVGGVESMSKVQVGASIAFSDWLKGFQAARTPGQKLAHLTRLKPSDLKLWIPKVANRTTGLSMGEHTEITAKAWKLSRADQDQIAFESHQHAVAAWEAGFFDDLVIPVGDLKRDAIPRKDSTLEKLAKLSPAFDKTSGQGTLTAGNSSPLTDGAAAIWVASETGLARLPAATPRVKIVDYEVTSIDLRHEGLLMAPAYGVPRLLARNGLNYADVGLWEIHEAFAAQVLSHIAAWEDEAFRRTKAGVEADLGRFPRERMNPTGGSLALGHPFGATGARILSQAVKELASRPKGEKAIVSICADGGQGTMMLLESA</sequence>
<protein>
    <submittedName>
        <fullName evidence="7">Acetyl-CoA C-acetyltransferase</fullName>
        <ecNumber evidence="7">2.3.1.9</ecNumber>
    </submittedName>
</protein>
<dbReference type="GO" id="GO:0003985">
    <property type="term" value="F:acetyl-CoA C-acetyltransferase activity"/>
    <property type="evidence" value="ECO:0007669"/>
    <property type="project" value="UniProtKB-EC"/>
</dbReference>
<evidence type="ECO:0000256" key="3">
    <source>
        <dbReference type="ARBA" id="ARBA00023315"/>
    </source>
</evidence>
<dbReference type="NCBIfam" id="TIGR01930">
    <property type="entry name" value="AcCoA-C-Actrans"/>
    <property type="match status" value="1"/>
</dbReference>
<dbReference type="InterPro" id="IPR050521">
    <property type="entry name" value="3-ketoacyl-CoA_Thiolase"/>
</dbReference>
<dbReference type="InterPro" id="IPR016039">
    <property type="entry name" value="Thiolase-like"/>
</dbReference>
<keyword evidence="8" id="KW-1185">Reference proteome</keyword>
<evidence type="ECO:0000256" key="2">
    <source>
        <dbReference type="ARBA" id="ARBA00022679"/>
    </source>
</evidence>
<dbReference type="InterPro" id="IPR002155">
    <property type="entry name" value="Thiolase"/>
</dbReference>
<gene>
    <name evidence="7" type="ORF">J2800_001200</name>
</gene>
<feature type="domain" description="Thiolase N-terminal" evidence="5">
    <location>
        <begin position="10"/>
        <end position="271"/>
    </location>
</feature>
<accession>A0ABU1MWB3</accession>
<name>A0ABU1MWB3_9CAUL</name>
<keyword evidence="3 4" id="KW-0012">Acyltransferase</keyword>
<comment type="similarity">
    <text evidence="1 4">Belongs to the thiolase-like superfamily. Thiolase family.</text>
</comment>
<keyword evidence="2 4" id="KW-0808">Transferase</keyword>
<dbReference type="Pfam" id="PF02803">
    <property type="entry name" value="Thiolase_C"/>
    <property type="match status" value="1"/>
</dbReference>